<sequence length="54" mass="6182">MTFIGAIKGKHTDTEIGSHNDRHGYDRSVTNFIEDKREHHVLGLRYEIAVHAHA</sequence>
<organism evidence="2">
    <name type="scientific">Arundo donax</name>
    <name type="common">Giant reed</name>
    <name type="synonym">Donax arundinaceus</name>
    <dbReference type="NCBI Taxonomy" id="35708"/>
    <lineage>
        <taxon>Eukaryota</taxon>
        <taxon>Viridiplantae</taxon>
        <taxon>Streptophyta</taxon>
        <taxon>Embryophyta</taxon>
        <taxon>Tracheophyta</taxon>
        <taxon>Spermatophyta</taxon>
        <taxon>Magnoliopsida</taxon>
        <taxon>Liliopsida</taxon>
        <taxon>Poales</taxon>
        <taxon>Poaceae</taxon>
        <taxon>PACMAD clade</taxon>
        <taxon>Arundinoideae</taxon>
        <taxon>Arundineae</taxon>
        <taxon>Arundo</taxon>
    </lineage>
</organism>
<proteinExistence type="predicted"/>
<accession>A0A0A8YTV2</accession>
<feature type="region of interest" description="Disordered" evidence="1">
    <location>
        <begin position="1"/>
        <end position="23"/>
    </location>
</feature>
<dbReference type="EMBL" id="GBRH01269027">
    <property type="protein sequence ID" value="JAD28868.1"/>
    <property type="molecule type" value="Transcribed_RNA"/>
</dbReference>
<evidence type="ECO:0000256" key="1">
    <source>
        <dbReference type="SAM" id="MobiDB-lite"/>
    </source>
</evidence>
<name>A0A0A8YTV2_ARUDO</name>
<evidence type="ECO:0000313" key="2">
    <source>
        <dbReference type="EMBL" id="JAD28868.1"/>
    </source>
</evidence>
<reference evidence="2" key="1">
    <citation type="submission" date="2014-09" db="EMBL/GenBank/DDBJ databases">
        <authorList>
            <person name="Magalhaes I.L.F."/>
            <person name="Oliveira U."/>
            <person name="Santos F.R."/>
            <person name="Vidigal T.H.D.A."/>
            <person name="Brescovit A.D."/>
            <person name="Santos A.J."/>
        </authorList>
    </citation>
    <scope>NUCLEOTIDE SEQUENCE</scope>
    <source>
        <tissue evidence="2">Shoot tissue taken approximately 20 cm above the soil surface</tissue>
    </source>
</reference>
<dbReference type="AlphaFoldDB" id="A0A0A8YTV2"/>
<protein>
    <submittedName>
        <fullName evidence="2">Uncharacterized protein</fullName>
    </submittedName>
</protein>
<reference evidence="2" key="2">
    <citation type="journal article" date="2015" name="Data Brief">
        <title>Shoot transcriptome of the giant reed, Arundo donax.</title>
        <authorList>
            <person name="Barrero R.A."/>
            <person name="Guerrero F.D."/>
            <person name="Moolhuijzen P."/>
            <person name="Goolsby J.A."/>
            <person name="Tidwell J."/>
            <person name="Bellgard S.E."/>
            <person name="Bellgard M.I."/>
        </authorList>
    </citation>
    <scope>NUCLEOTIDE SEQUENCE</scope>
    <source>
        <tissue evidence="2">Shoot tissue taken approximately 20 cm above the soil surface</tissue>
    </source>
</reference>
<feature type="compositionally biased region" description="Basic and acidic residues" evidence="1">
    <location>
        <begin position="10"/>
        <end position="23"/>
    </location>
</feature>